<dbReference type="AlphaFoldDB" id="A0A290ZB69"/>
<accession>A0A290ZB69</accession>
<dbReference type="Gene3D" id="3.10.580.10">
    <property type="entry name" value="CBS-domain"/>
    <property type="match status" value="1"/>
</dbReference>
<dbReference type="SUPFAM" id="SSF54631">
    <property type="entry name" value="CBS-domain pair"/>
    <property type="match status" value="1"/>
</dbReference>
<dbReference type="CDD" id="cd04622">
    <property type="entry name" value="CBS_pair_HRP1_like"/>
    <property type="match status" value="1"/>
</dbReference>
<keyword evidence="5" id="KW-1185">Reference proteome</keyword>
<dbReference type="PANTHER" id="PTHR43080">
    <property type="entry name" value="CBS DOMAIN-CONTAINING PROTEIN CBSX3, MITOCHONDRIAL"/>
    <property type="match status" value="1"/>
</dbReference>
<organism evidence="4 5">
    <name type="scientific">Actinosynnema pretiosum</name>
    <dbReference type="NCBI Taxonomy" id="42197"/>
    <lineage>
        <taxon>Bacteria</taxon>
        <taxon>Bacillati</taxon>
        <taxon>Actinomycetota</taxon>
        <taxon>Actinomycetes</taxon>
        <taxon>Pseudonocardiales</taxon>
        <taxon>Pseudonocardiaceae</taxon>
        <taxon>Actinosynnema</taxon>
    </lineage>
</organism>
<dbReference type="InterPro" id="IPR046342">
    <property type="entry name" value="CBS_dom_sf"/>
</dbReference>
<evidence type="ECO:0000313" key="5">
    <source>
        <dbReference type="Proteomes" id="UP000218505"/>
    </source>
</evidence>
<evidence type="ECO:0000256" key="1">
    <source>
        <dbReference type="ARBA" id="ARBA00023122"/>
    </source>
</evidence>
<protein>
    <submittedName>
        <fullName evidence="4">CBS domain-containing protein</fullName>
    </submittedName>
</protein>
<keyword evidence="1 2" id="KW-0129">CBS domain</keyword>
<dbReference type="Pfam" id="PF00571">
    <property type="entry name" value="CBS"/>
    <property type="match status" value="2"/>
</dbReference>
<evidence type="ECO:0000256" key="2">
    <source>
        <dbReference type="PROSITE-ProRule" id="PRU00703"/>
    </source>
</evidence>
<dbReference type="Proteomes" id="UP000218505">
    <property type="component" value="Chromosome"/>
</dbReference>
<gene>
    <name evidence="4" type="ORF">CNX65_25605</name>
</gene>
<proteinExistence type="predicted"/>
<name>A0A290ZB69_9PSEU</name>
<dbReference type="InterPro" id="IPR000644">
    <property type="entry name" value="CBS_dom"/>
</dbReference>
<dbReference type="PROSITE" id="PS51371">
    <property type="entry name" value="CBS"/>
    <property type="match status" value="2"/>
</dbReference>
<dbReference type="PANTHER" id="PTHR43080:SF2">
    <property type="entry name" value="CBS DOMAIN-CONTAINING PROTEIN"/>
    <property type="match status" value="1"/>
</dbReference>
<evidence type="ECO:0000259" key="3">
    <source>
        <dbReference type="PROSITE" id="PS51371"/>
    </source>
</evidence>
<dbReference type="SMART" id="SM00116">
    <property type="entry name" value="CBS"/>
    <property type="match status" value="2"/>
</dbReference>
<feature type="domain" description="CBS" evidence="3">
    <location>
        <begin position="73"/>
        <end position="129"/>
    </location>
</feature>
<reference evidence="4" key="1">
    <citation type="submission" date="2017-09" db="EMBL/GenBank/DDBJ databases">
        <title>Complete Genome Sequence of ansamitocin-producing Bacterium Actinosynnema pretiosum X47.</title>
        <authorList>
            <person name="Cao G."/>
            <person name="Zong G."/>
            <person name="Zhong C."/>
            <person name="Fu J."/>
        </authorList>
    </citation>
    <scope>NUCLEOTIDE SEQUENCE [LARGE SCALE GENOMIC DNA]</scope>
    <source>
        <strain evidence="4">X47</strain>
    </source>
</reference>
<feature type="domain" description="CBS" evidence="3">
    <location>
        <begin position="8"/>
        <end position="68"/>
    </location>
</feature>
<evidence type="ECO:0000313" key="4">
    <source>
        <dbReference type="EMBL" id="ATE56229.1"/>
    </source>
</evidence>
<dbReference type="RefSeq" id="WP_096496045.1">
    <property type="nucleotide sequence ID" value="NZ_CP023445.1"/>
</dbReference>
<sequence>MTTAREIMHAGVMCVHDSQTLEEAAVLMRDLGVGSLPICGGDGKLKGIITDRDIVVGCVAAGVSPADMKAGQLARNLHWVDADTDITDVLETMEIHQIRRIPVLENDKLVGMVSESDLAKHLDDDQLAEFIERVYSD</sequence>
<dbReference type="InterPro" id="IPR051257">
    <property type="entry name" value="Diverse_CBS-Domain"/>
</dbReference>
<dbReference type="EMBL" id="CP023445">
    <property type="protein sequence ID" value="ATE56229.1"/>
    <property type="molecule type" value="Genomic_DNA"/>
</dbReference>
<dbReference type="KEGG" id="apre:CNX65_25605"/>